<dbReference type="NCBIfam" id="TIGR04409">
    <property type="entry name" value="LptC_YrbK"/>
    <property type="match status" value="1"/>
</dbReference>
<feature type="chain" id="PRO_5011715571" evidence="1">
    <location>
        <begin position="22"/>
        <end position="180"/>
    </location>
</feature>
<proteinExistence type="predicted"/>
<feature type="signal peptide" evidence="1">
    <location>
        <begin position="1"/>
        <end position="21"/>
    </location>
</feature>
<dbReference type="Pfam" id="PF06835">
    <property type="entry name" value="LptC"/>
    <property type="match status" value="1"/>
</dbReference>
<sequence length="180" mass="20423">MKNSLLSFVLLSLLALTSSCREDVDASVLEVYDGPMNLALNVHLIQSDSAIVRFEMRAPKQLEFANGNQEFPEGIEIEVFEKDGELSTTLRADRGFFSKKDNVWRGEGNVQVHNLIKDQRLQSEELFWEPNKRIYTEKFVTVQDGESLFNGTGLEADETFTNYTLKNPRDSRILVTGEGL</sequence>
<name>A0A1I0VIP4_9BACT</name>
<dbReference type="GO" id="GO:0005886">
    <property type="term" value="C:plasma membrane"/>
    <property type="evidence" value="ECO:0007669"/>
    <property type="project" value="InterPro"/>
</dbReference>
<dbReference type="InterPro" id="IPR010664">
    <property type="entry name" value="LipoPS_assembly_LptC-rel"/>
</dbReference>
<organism evidence="2 3">
    <name type="scientific">Algoriphagus aquimarinus</name>
    <dbReference type="NCBI Taxonomy" id="237018"/>
    <lineage>
        <taxon>Bacteria</taxon>
        <taxon>Pseudomonadati</taxon>
        <taxon>Bacteroidota</taxon>
        <taxon>Cytophagia</taxon>
        <taxon>Cytophagales</taxon>
        <taxon>Cyclobacteriaceae</taxon>
        <taxon>Algoriphagus</taxon>
    </lineage>
</organism>
<dbReference type="Gene3D" id="2.60.450.10">
    <property type="entry name" value="Lipopolysaccharide (LPS) transport protein A like domain"/>
    <property type="match status" value="1"/>
</dbReference>
<gene>
    <name evidence="2" type="ORF">SAMN04489723_101196</name>
</gene>
<dbReference type="RefSeq" id="WP_092894302.1">
    <property type="nucleotide sequence ID" value="NZ_FOKK01000001.1"/>
</dbReference>
<accession>A0A1I0VIP4</accession>
<keyword evidence="3" id="KW-1185">Reference proteome</keyword>
<dbReference type="GO" id="GO:0015221">
    <property type="term" value="F:lipopolysaccharide transmembrane transporter activity"/>
    <property type="evidence" value="ECO:0007669"/>
    <property type="project" value="InterPro"/>
</dbReference>
<dbReference type="OrthoDB" id="9812080at2"/>
<evidence type="ECO:0000313" key="3">
    <source>
        <dbReference type="Proteomes" id="UP000198790"/>
    </source>
</evidence>
<dbReference type="InterPro" id="IPR026265">
    <property type="entry name" value="LptC"/>
</dbReference>
<dbReference type="AlphaFoldDB" id="A0A1I0VIP4"/>
<dbReference type="STRING" id="237018.SAMN04489723_101196"/>
<reference evidence="2 3" key="1">
    <citation type="submission" date="2016-10" db="EMBL/GenBank/DDBJ databases">
        <authorList>
            <person name="de Groot N.N."/>
        </authorList>
    </citation>
    <scope>NUCLEOTIDE SEQUENCE [LARGE SCALE GENOMIC DNA]</scope>
    <source>
        <strain evidence="2 3">DSM 23399</strain>
    </source>
</reference>
<keyword evidence="1" id="KW-0732">Signal</keyword>
<dbReference type="EMBL" id="FOKK01000001">
    <property type="protein sequence ID" value="SFA75800.1"/>
    <property type="molecule type" value="Genomic_DNA"/>
</dbReference>
<dbReference type="Proteomes" id="UP000198790">
    <property type="component" value="Unassembled WGS sequence"/>
</dbReference>
<dbReference type="PROSITE" id="PS51257">
    <property type="entry name" value="PROKAR_LIPOPROTEIN"/>
    <property type="match status" value="1"/>
</dbReference>
<protein>
    <submittedName>
        <fullName evidence="2">LPS export ABC transporter protein LptC</fullName>
    </submittedName>
</protein>
<evidence type="ECO:0000256" key="1">
    <source>
        <dbReference type="SAM" id="SignalP"/>
    </source>
</evidence>
<evidence type="ECO:0000313" key="2">
    <source>
        <dbReference type="EMBL" id="SFA75800.1"/>
    </source>
</evidence>